<dbReference type="Pfam" id="PF00534">
    <property type="entry name" value="Glycos_transf_1"/>
    <property type="match status" value="1"/>
</dbReference>
<dbReference type="CDD" id="cd03801">
    <property type="entry name" value="GT4_PimA-like"/>
    <property type="match status" value="1"/>
</dbReference>
<dbReference type="EMBL" id="JJML01000046">
    <property type="protein sequence ID" value="KGF71877.1"/>
    <property type="molecule type" value="Genomic_DNA"/>
</dbReference>
<keyword evidence="5" id="KW-1185">Reference proteome</keyword>
<evidence type="ECO:0000259" key="3">
    <source>
        <dbReference type="Pfam" id="PF00534"/>
    </source>
</evidence>
<evidence type="ECO:0000256" key="1">
    <source>
        <dbReference type="ARBA" id="ARBA00022676"/>
    </source>
</evidence>
<accession>A0A098TIR3</accession>
<proteinExistence type="predicted"/>
<feature type="domain" description="Glycosyl transferase family 1" evidence="3">
    <location>
        <begin position="224"/>
        <end position="368"/>
    </location>
</feature>
<reference evidence="4 5" key="1">
    <citation type="journal article" date="2014" name="Mol. Ecol.">
        <title>Evolution of Synechococcus.</title>
        <authorList>
            <person name="Dvorak P."/>
            <person name="Casamatta D."/>
            <person name="Hasler P."/>
            <person name="Poulickova A."/>
            <person name="Ondrej V."/>
            <person name="Sanges R."/>
        </authorList>
    </citation>
    <scope>NUCLEOTIDE SEQUENCE [LARGE SCALE GENOMIC DNA]</scope>
    <source>
        <strain evidence="4 5">CAUP A 1101</strain>
    </source>
</reference>
<evidence type="ECO:0000256" key="2">
    <source>
        <dbReference type="ARBA" id="ARBA00022679"/>
    </source>
</evidence>
<comment type="caution">
    <text evidence="4">The sequence shown here is derived from an EMBL/GenBank/DDBJ whole genome shotgun (WGS) entry which is preliminary data.</text>
</comment>
<dbReference type="STRING" id="1497020.DO97_14675"/>
<evidence type="ECO:0000313" key="4">
    <source>
        <dbReference type="EMBL" id="KGF71877.1"/>
    </source>
</evidence>
<dbReference type="SUPFAM" id="SSF53756">
    <property type="entry name" value="UDP-Glycosyltransferase/glycogen phosphorylase"/>
    <property type="match status" value="1"/>
</dbReference>
<dbReference type="InterPro" id="IPR001296">
    <property type="entry name" value="Glyco_trans_1"/>
</dbReference>
<dbReference type="Gene3D" id="3.40.50.2000">
    <property type="entry name" value="Glycogen Phosphorylase B"/>
    <property type="match status" value="1"/>
</dbReference>
<dbReference type="GO" id="GO:0016757">
    <property type="term" value="F:glycosyltransferase activity"/>
    <property type="evidence" value="ECO:0007669"/>
    <property type="project" value="UniProtKB-KW"/>
</dbReference>
<keyword evidence="2" id="KW-0808">Transferase</keyword>
<dbReference type="AlphaFoldDB" id="A0A098TIR3"/>
<gene>
    <name evidence="4" type="ORF">DO97_14675</name>
</gene>
<protein>
    <recommendedName>
        <fullName evidence="3">Glycosyl transferase family 1 domain-containing protein</fullName>
    </recommendedName>
</protein>
<evidence type="ECO:0000313" key="5">
    <source>
        <dbReference type="Proteomes" id="UP000030170"/>
    </source>
</evidence>
<organism evidence="4 5">
    <name type="scientific">Neosynechococcus sphagnicola sy1</name>
    <dbReference type="NCBI Taxonomy" id="1497020"/>
    <lineage>
        <taxon>Bacteria</taxon>
        <taxon>Bacillati</taxon>
        <taxon>Cyanobacteriota</taxon>
        <taxon>Cyanophyceae</taxon>
        <taxon>Neosynechococcales</taxon>
        <taxon>Neosynechococcaceae</taxon>
        <taxon>Neosynechococcus</taxon>
    </lineage>
</organism>
<dbReference type="PANTHER" id="PTHR12526">
    <property type="entry name" value="GLYCOSYLTRANSFERASE"/>
    <property type="match status" value="1"/>
</dbReference>
<dbReference type="Proteomes" id="UP000030170">
    <property type="component" value="Unassembled WGS sequence"/>
</dbReference>
<sequence length="398" mass="44527">MLLGVTLGFTAVVPYFVMKRFLTPIKSRLPPWLRRLLAGGYYYGHHAGQWLRLWLDGRSASTAPVVFYGKEIPASGAIAHGGVIKFQRMQAQFPNTSRRFNLLYLVSSSLPEDARQLLWLARQKGAKFLWNQNGVAYPGWHGPGWEATNRPLATLLQAADHVFYQSQFCQRCADQFLGNPTGTWEILYNAVDTQVFTPAPTDPDPQHLVLLLGGTQYQFYRLATALNTLAVLTQSRRDVKLLVTGALCWTTAAIAQRMAEELIQQLQLGDRVTFLGAYSQQQAPEMLRQAHILLHTKYNDPCPGLVIEAMACGLPVVYSHSGGVPELVGDSAGTGIAAPLSWDQDLPPDPQAMARAVLQVAERRQEYATAARQRAIECFDLRPWLDRHRQVFQELLTR</sequence>
<keyword evidence="1" id="KW-0328">Glycosyltransferase</keyword>
<dbReference type="OrthoDB" id="9795068at2"/>
<name>A0A098TIR3_9CYAN</name>
<dbReference type="PANTHER" id="PTHR12526:SF510">
    <property type="entry name" value="D-INOSITOL 3-PHOSPHATE GLYCOSYLTRANSFERASE"/>
    <property type="match status" value="1"/>
</dbReference>